<evidence type="ECO:0000256" key="1">
    <source>
        <dbReference type="SAM" id="Phobius"/>
    </source>
</evidence>
<keyword evidence="1" id="KW-1133">Transmembrane helix</keyword>
<evidence type="ECO:0000313" key="3">
    <source>
        <dbReference type="Proteomes" id="UP000272635"/>
    </source>
</evidence>
<gene>
    <name evidence="2" type="ORF">D8791_06665</name>
</gene>
<feature type="transmembrane region" description="Helical" evidence="1">
    <location>
        <begin position="16"/>
        <end position="33"/>
    </location>
</feature>
<protein>
    <submittedName>
        <fullName evidence="2">Uncharacterized protein</fullName>
    </submittedName>
</protein>
<evidence type="ECO:0000313" key="2">
    <source>
        <dbReference type="EMBL" id="RSJ82029.1"/>
    </source>
</evidence>
<sequence>MSYIKSFKSWVVKKKLILFVLVFSFLPVLYVLIKRFFKIDTVLDLKGTIDFDWLSYYGSLIGSYLLVYTLYSENKKYREERRDSVRPIFNIGTNYGSMGSSSEKPKHTIICTINPENRKEKSNPVTKEYTLNQCNYIRILKKVNNKLISQQKENSSNDQNLSKSILIKVRNIGSGHALIDKIKYKDSKGLDREHVLEPYERFMIDKGTSNNLLLQFDSKISDIDHVKIYFIDVLGYEYVYKLKLECRLNSYPKHYIKLDNTKVHLANLSKAYFESYFPKLVGKAKETVY</sequence>
<proteinExistence type="predicted"/>
<dbReference type="EMBL" id="RJPT01000007">
    <property type="protein sequence ID" value="RSJ82029.1"/>
    <property type="molecule type" value="Genomic_DNA"/>
</dbReference>
<reference evidence="2 3" key="1">
    <citation type="submission" date="2018-11" db="EMBL/GenBank/DDBJ databases">
        <title>Species Designations Belie Phenotypic and Genotypic Heterogeneity in Oral Streptococci.</title>
        <authorList>
            <person name="Velsko I."/>
        </authorList>
    </citation>
    <scope>NUCLEOTIDE SEQUENCE [LARGE SCALE GENOMIC DNA]</scope>
    <source>
        <strain evidence="2 3">BCC41</strain>
    </source>
</reference>
<comment type="caution">
    <text evidence="2">The sequence shown here is derived from an EMBL/GenBank/DDBJ whole genome shotgun (WGS) entry which is preliminary data.</text>
</comment>
<dbReference type="Proteomes" id="UP000272635">
    <property type="component" value="Unassembled WGS sequence"/>
</dbReference>
<accession>A0A3R9LNG4</accession>
<keyword evidence="1" id="KW-0472">Membrane</keyword>
<dbReference type="RefSeq" id="WP_125446969.1">
    <property type="nucleotide sequence ID" value="NZ_RJPT01000007.1"/>
</dbReference>
<organism evidence="2 3">
    <name type="scientific">Streptococcus cristatus</name>
    <dbReference type="NCBI Taxonomy" id="45634"/>
    <lineage>
        <taxon>Bacteria</taxon>
        <taxon>Bacillati</taxon>
        <taxon>Bacillota</taxon>
        <taxon>Bacilli</taxon>
        <taxon>Lactobacillales</taxon>
        <taxon>Streptococcaceae</taxon>
        <taxon>Streptococcus</taxon>
    </lineage>
</organism>
<dbReference type="AlphaFoldDB" id="A0A3R9LNG4"/>
<feature type="transmembrane region" description="Helical" evidence="1">
    <location>
        <begin position="53"/>
        <end position="71"/>
    </location>
</feature>
<name>A0A3R9LNG4_STRCR</name>
<keyword evidence="1" id="KW-0812">Transmembrane</keyword>